<comment type="caution">
    <text evidence="6">The sequence shown here is derived from an EMBL/GenBank/DDBJ whole genome shotgun (WGS) entry which is preliminary data.</text>
</comment>
<dbReference type="Proteomes" id="UP000076609">
    <property type="component" value="Unassembled WGS sequence"/>
</dbReference>
<feature type="signal peptide" evidence="5">
    <location>
        <begin position="1"/>
        <end position="21"/>
    </location>
</feature>
<feature type="chain" id="PRO_5045795022" description="TonB-dependent receptor" evidence="5">
    <location>
        <begin position="22"/>
        <end position="833"/>
    </location>
</feature>
<evidence type="ECO:0000256" key="2">
    <source>
        <dbReference type="ARBA" id="ARBA00023136"/>
    </source>
</evidence>
<dbReference type="RefSeq" id="WP_066691940.1">
    <property type="nucleotide sequence ID" value="NZ_CP117025.1"/>
</dbReference>
<dbReference type="PANTHER" id="PTHR47234:SF1">
    <property type="entry name" value="TONB-DEPENDENT RECEPTOR"/>
    <property type="match status" value="1"/>
</dbReference>
<reference evidence="7" key="1">
    <citation type="submission" date="2016-01" db="EMBL/GenBank/DDBJ databases">
        <title>Draft genome of Chromobacterium sp. F49.</title>
        <authorList>
            <person name="Hong K.W."/>
        </authorList>
    </citation>
    <scope>NUCLEOTIDE SEQUENCE [LARGE SCALE GENOMIC DNA]</scope>
    <source>
        <strain evidence="7">CN3</strain>
    </source>
</reference>
<keyword evidence="2" id="KW-0472">Membrane</keyword>
<dbReference type="Gene3D" id="2.170.130.10">
    <property type="entry name" value="TonB-dependent receptor, plug domain"/>
    <property type="match status" value="1"/>
</dbReference>
<gene>
    <name evidence="6" type="ORF">AVT10_04265</name>
</gene>
<keyword evidence="7" id="KW-1185">Reference proteome</keyword>
<evidence type="ECO:0000256" key="4">
    <source>
        <dbReference type="SAM" id="MobiDB-lite"/>
    </source>
</evidence>
<feature type="region of interest" description="Disordered" evidence="4">
    <location>
        <begin position="187"/>
        <end position="216"/>
    </location>
</feature>
<accession>A0ABR5Y9W3</accession>
<evidence type="ECO:0008006" key="8">
    <source>
        <dbReference type="Google" id="ProtNLM"/>
    </source>
</evidence>
<protein>
    <recommendedName>
        <fullName evidence="8">TonB-dependent receptor</fullName>
    </recommendedName>
</protein>
<dbReference type="EMBL" id="LQQO01000034">
    <property type="protein sequence ID" value="KZE11475.1"/>
    <property type="molecule type" value="Genomic_DNA"/>
</dbReference>
<evidence type="ECO:0000313" key="7">
    <source>
        <dbReference type="Proteomes" id="UP000076609"/>
    </source>
</evidence>
<dbReference type="InterPro" id="IPR036942">
    <property type="entry name" value="Beta-barrel_TonB_sf"/>
</dbReference>
<evidence type="ECO:0000313" key="6">
    <source>
        <dbReference type="EMBL" id="KZE11475.1"/>
    </source>
</evidence>
<name>A0ABR5Y9W3_9SPHN</name>
<dbReference type="PANTHER" id="PTHR47234">
    <property type="match status" value="1"/>
</dbReference>
<comment type="subcellular location">
    <subcellularLocation>
        <location evidence="1">Cell outer membrane</location>
    </subcellularLocation>
</comment>
<sequence length="833" mass="88499">MAVGRSLAGAAVLAVPLPAAAQEEDDSPRDEIVVTGKRPPGSAIGDIAPVAVLDAAALRALGATSMEQLAQLLKPLTSSASGGDPVFLLNGRRISGYREIWTLPPEALERTEVLSEQDAARFGFAPTVRVVNFVLKQKFRALVFDQGAGTTTDGGGGTERLELGSTRIAGDRRTVLAITYDRQNPLRASQRPYLPDSDSPFDRNGNVRAPDGGSIDPALDSLAGRPITAAAVPFDPVQRGTLAAYASGSRRATDLAPFLSLRSRDALKVDGTHVVPIGKTMLASLNLTMEADRGRALAGLQGATLALPAGSPLPFDRPVLLDRYLDEGPVLTQRNDNLTLHAASTVQGGVGRWLWTVTGGYDRVRARAAVDRGIAADALQAAVDGGADPFDLSPALTARPMIVTRSRTVTGTLMAKATANGPVLQLPAGPAQLTLNADYARSDSSGRLADDAGAASTLTRTVQGGSASLDLPLTSTDRGVLSAIGSLSANVMLGLTGVSDYGSLASSNFALNWAPKRPVQITASINTARTPPAIATLTQPIVTVPNTPFFDFVTGASAPIAVTGGGNTDLRPEERQIRTFGIGWRPIKNKQLNLGVSYVDTRITDQVANLVSATAALQAAFPDRFVRDDSGRLLRADIRPVNLFGEVERKVKAEISFFGPIGPTPPPPAKDAPPPPDRPQLWAFLTATARLSDRLTLRQGQGELDLLDGETLDGNSGRPRYELMGNIGGSVGAFRMGVYGNQRPATRIRSTLPASDLRFSGLTFLGLYSQVQADKLAPRAPWAKRMVLQFEVQNLLNDRVDVRDRNDAVPYRFQPSFLDPYGRIVRLSVRKLF</sequence>
<evidence type="ECO:0000256" key="3">
    <source>
        <dbReference type="ARBA" id="ARBA00023237"/>
    </source>
</evidence>
<keyword evidence="3" id="KW-0998">Cell outer membrane</keyword>
<proteinExistence type="predicted"/>
<evidence type="ECO:0000256" key="5">
    <source>
        <dbReference type="SAM" id="SignalP"/>
    </source>
</evidence>
<keyword evidence="5" id="KW-0732">Signal</keyword>
<dbReference type="Gene3D" id="2.40.170.20">
    <property type="entry name" value="TonB-dependent receptor, beta-barrel domain"/>
    <property type="match status" value="1"/>
</dbReference>
<dbReference type="InterPro" id="IPR037066">
    <property type="entry name" value="Plug_dom_sf"/>
</dbReference>
<organism evidence="6 7">
    <name type="scientific">Sphingomonas hankookensis</name>
    <dbReference type="NCBI Taxonomy" id="563996"/>
    <lineage>
        <taxon>Bacteria</taxon>
        <taxon>Pseudomonadati</taxon>
        <taxon>Pseudomonadota</taxon>
        <taxon>Alphaproteobacteria</taxon>
        <taxon>Sphingomonadales</taxon>
        <taxon>Sphingomonadaceae</taxon>
        <taxon>Sphingomonas</taxon>
    </lineage>
</organism>
<dbReference type="SUPFAM" id="SSF56935">
    <property type="entry name" value="Porins"/>
    <property type="match status" value="1"/>
</dbReference>
<evidence type="ECO:0000256" key="1">
    <source>
        <dbReference type="ARBA" id="ARBA00004442"/>
    </source>
</evidence>